<dbReference type="AlphaFoldDB" id="A0A0K8TJ39"/>
<protein>
    <submittedName>
        <fullName evidence="2">Uncharacterized protein</fullName>
    </submittedName>
</protein>
<name>A0A0K8TJ39_LYGHE</name>
<organism evidence="2">
    <name type="scientific">Lygus hesperus</name>
    <name type="common">Western plant bug</name>
    <dbReference type="NCBI Taxonomy" id="30085"/>
    <lineage>
        <taxon>Eukaryota</taxon>
        <taxon>Metazoa</taxon>
        <taxon>Ecdysozoa</taxon>
        <taxon>Arthropoda</taxon>
        <taxon>Hexapoda</taxon>
        <taxon>Insecta</taxon>
        <taxon>Pterygota</taxon>
        <taxon>Neoptera</taxon>
        <taxon>Paraneoptera</taxon>
        <taxon>Hemiptera</taxon>
        <taxon>Heteroptera</taxon>
        <taxon>Panheteroptera</taxon>
        <taxon>Cimicomorpha</taxon>
        <taxon>Miridae</taxon>
        <taxon>Mirini</taxon>
        <taxon>Lygus</taxon>
    </lineage>
</organism>
<feature type="compositionally biased region" description="Polar residues" evidence="1">
    <location>
        <begin position="196"/>
        <end position="208"/>
    </location>
</feature>
<feature type="region of interest" description="Disordered" evidence="1">
    <location>
        <begin position="186"/>
        <end position="216"/>
    </location>
</feature>
<dbReference type="EMBL" id="GBRD01000214">
    <property type="protein sequence ID" value="JAG65607.1"/>
    <property type="molecule type" value="Transcribed_RNA"/>
</dbReference>
<evidence type="ECO:0000313" key="2">
    <source>
        <dbReference type="EMBL" id="JAG65607.1"/>
    </source>
</evidence>
<feature type="compositionally biased region" description="Basic and acidic residues" evidence="1">
    <location>
        <begin position="325"/>
        <end position="340"/>
    </location>
</feature>
<feature type="region of interest" description="Disordered" evidence="1">
    <location>
        <begin position="302"/>
        <end position="348"/>
    </location>
</feature>
<feature type="region of interest" description="Disordered" evidence="1">
    <location>
        <begin position="71"/>
        <end position="104"/>
    </location>
</feature>
<feature type="compositionally biased region" description="Basic and acidic residues" evidence="1">
    <location>
        <begin position="71"/>
        <end position="96"/>
    </location>
</feature>
<evidence type="ECO:0000256" key="1">
    <source>
        <dbReference type="SAM" id="MobiDB-lite"/>
    </source>
</evidence>
<proteinExistence type="predicted"/>
<sequence length="436" mass="47873">MCDVILPERENPPSDQPTDSAIMFYEEPTSNQTPTDQGSEDDECSNESEHILGDLGDYTLSTKLPKNYKERVKGEEIPVSKGEVSEESSHDAHLDEDSSQEFSISGSSLIEEITESLQDGADHFSCVKDSATFSPSGEVIIEECSIIEEEIIPPEKASTPLSPSVFLKDENVRVATNKITGEPDVRRSADVEPISGKSSQCASNIQTTTKKRPPVSTRAIEIVQDTKSKLRKLQPKVDNVGVAPPVVYRVGNMVLPVSSPLVNTTQVAVQNHSPNSASLMTPQMAYLIPFRGVITAPVAVKSCSNPDKGKPTISGSGQSKSSDSLTKKELATPRRTNEKKRVSRNAGNPITLKTTASASNSIHSRCVDERRKIEKRFSLKLREMKGALRKKDILVKKLIKDNLHLSQKLTILRRAFLMSRKDSVLNRSSSKYLKLG</sequence>
<accession>A0A0K8TJ39</accession>
<feature type="compositionally biased region" description="Basic and acidic residues" evidence="1">
    <location>
        <begin position="1"/>
        <end position="12"/>
    </location>
</feature>
<feature type="compositionally biased region" description="Low complexity" evidence="1">
    <location>
        <begin position="314"/>
        <end position="324"/>
    </location>
</feature>
<feature type="compositionally biased region" description="Polar residues" evidence="1">
    <location>
        <begin position="28"/>
        <end position="37"/>
    </location>
</feature>
<reference evidence="2" key="1">
    <citation type="submission" date="2014-09" db="EMBL/GenBank/DDBJ databases">
        <authorList>
            <person name="Magalhaes I.L.F."/>
            <person name="Oliveira U."/>
            <person name="Santos F.R."/>
            <person name="Vidigal T.H.D.A."/>
            <person name="Brescovit A.D."/>
            <person name="Santos A.J."/>
        </authorList>
    </citation>
    <scope>NUCLEOTIDE SEQUENCE</scope>
</reference>
<feature type="region of interest" description="Disordered" evidence="1">
    <location>
        <begin position="1"/>
        <end position="57"/>
    </location>
</feature>